<dbReference type="EMBL" id="JARKHS020023521">
    <property type="protein sequence ID" value="KAK8768739.1"/>
    <property type="molecule type" value="Genomic_DNA"/>
</dbReference>
<comment type="caution">
    <text evidence="1">The sequence shown here is derived from an EMBL/GenBank/DDBJ whole genome shotgun (WGS) entry which is preliminary data.</text>
</comment>
<accession>A0AAQ4E1Z9</accession>
<evidence type="ECO:0000313" key="2">
    <source>
        <dbReference type="Proteomes" id="UP001321473"/>
    </source>
</evidence>
<organism evidence="1 2">
    <name type="scientific">Amblyomma americanum</name>
    <name type="common">Lone star tick</name>
    <dbReference type="NCBI Taxonomy" id="6943"/>
    <lineage>
        <taxon>Eukaryota</taxon>
        <taxon>Metazoa</taxon>
        <taxon>Ecdysozoa</taxon>
        <taxon>Arthropoda</taxon>
        <taxon>Chelicerata</taxon>
        <taxon>Arachnida</taxon>
        <taxon>Acari</taxon>
        <taxon>Parasitiformes</taxon>
        <taxon>Ixodida</taxon>
        <taxon>Ixodoidea</taxon>
        <taxon>Ixodidae</taxon>
        <taxon>Amblyomminae</taxon>
        <taxon>Amblyomma</taxon>
    </lineage>
</organism>
<sequence>MKNSKAYEKLQEMHLRHRAERERFQSSLKACALDIMDAQEFQKVCTSINLMRKAIVCFKKVAAAKGAPSFRHQVQTMYDKYWVCVLTTFKNKPGNAVNLDTFVRRNR</sequence>
<reference evidence="1 2" key="1">
    <citation type="journal article" date="2023" name="Arcadia Sci">
        <title>De novo assembly of a long-read Amblyomma americanum tick genome.</title>
        <authorList>
            <person name="Chou S."/>
            <person name="Poskanzer K.E."/>
            <person name="Rollins M."/>
            <person name="Thuy-Boun P.S."/>
        </authorList>
    </citation>
    <scope>NUCLEOTIDE SEQUENCE [LARGE SCALE GENOMIC DNA]</scope>
    <source>
        <strain evidence="1">F_SG_1</strain>
        <tissue evidence="1">Salivary glands</tissue>
    </source>
</reference>
<proteinExistence type="predicted"/>
<name>A0AAQ4E1Z9_AMBAM</name>
<dbReference type="Proteomes" id="UP001321473">
    <property type="component" value="Unassembled WGS sequence"/>
</dbReference>
<dbReference type="AlphaFoldDB" id="A0AAQ4E1Z9"/>
<gene>
    <name evidence="1" type="ORF">V5799_014796</name>
</gene>
<evidence type="ECO:0000313" key="1">
    <source>
        <dbReference type="EMBL" id="KAK8768739.1"/>
    </source>
</evidence>
<protein>
    <submittedName>
        <fullName evidence="1">Uncharacterized protein</fullName>
    </submittedName>
</protein>
<keyword evidence="2" id="KW-1185">Reference proteome</keyword>